<comment type="caution">
    <text evidence="3">The sequence shown here is derived from an EMBL/GenBank/DDBJ whole genome shotgun (WGS) entry which is preliminary data.</text>
</comment>
<sequence length="119" mass="12568">MNQNRPPGTSQPPTGSGSSASRPLDLSNVGSSSDTVPSLRPDSSKLEGGSSGAPLTASDTARRTIRVEHGDTLAAIARRVYGHPSRWPLIFDANRDRLDDPELIYPGLILLLPDAPPDA</sequence>
<reference evidence="3 4" key="1">
    <citation type="submission" date="2024-09" db="EMBL/GenBank/DDBJ databases">
        <authorList>
            <person name="Sun Q."/>
            <person name="Mori K."/>
        </authorList>
    </citation>
    <scope>NUCLEOTIDE SEQUENCE [LARGE SCALE GENOMIC DNA]</scope>
    <source>
        <strain evidence="3 4">KCTC 23076</strain>
    </source>
</reference>
<dbReference type="Pfam" id="PF01476">
    <property type="entry name" value="LysM"/>
    <property type="match status" value="1"/>
</dbReference>
<dbReference type="RefSeq" id="WP_386663979.1">
    <property type="nucleotide sequence ID" value="NZ_JBHLTG010000001.1"/>
</dbReference>
<dbReference type="InterPro" id="IPR052196">
    <property type="entry name" value="Bact_Kbp"/>
</dbReference>
<protein>
    <submittedName>
        <fullName evidence="3">LysM peptidoglycan-binding domain-containing protein</fullName>
    </submittedName>
</protein>
<dbReference type="SUPFAM" id="SSF54106">
    <property type="entry name" value="LysM domain"/>
    <property type="match status" value="1"/>
</dbReference>
<dbReference type="EMBL" id="JBHLTG010000001">
    <property type="protein sequence ID" value="MFC0676366.1"/>
    <property type="molecule type" value="Genomic_DNA"/>
</dbReference>
<feature type="domain" description="LysM" evidence="2">
    <location>
        <begin position="63"/>
        <end position="112"/>
    </location>
</feature>
<dbReference type="CDD" id="cd00118">
    <property type="entry name" value="LysM"/>
    <property type="match status" value="1"/>
</dbReference>
<proteinExistence type="predicted"/>
<dbReference type="InterPro" id="IPR036779">
    <property type="entry name" value="LysM_dom_sf"/>
</dbReference>
<gene>
    <name evidence="3" type="ORF">ACFFGH_00695</name>
</gene>
<evidence type="ECO:0000256" key="1">
    <source>
        <dbReference type="SAM" id="MobiDB-lite"/>
    </source>
</evidence>
<evidence type="ECO:0000313" key="3">
    <source>
        <dbReference type="EMBL" id="MFC0676366.1"/>
    </source>
</evidence>
<feature type="region of interest" description="Disordered" evidence="1">
    <location>
        <begin position="1"/>
        <end position="65"/>
    </location>
</feature>
<organism evidence="3 4">
    <name type="scientific">Lysobacter korlensis</name>
    <dbReference type="NCBI Taxonomy" id="553636"/>
    <lineage>
        <taxon>Bacteria</taxon>
        <taxon>Pseudomonadati</taxon>
        <taxon>Pseudomonadota</taxon>
        <taxon>Gammaproteobacteria</taxon>
        <taxon>Lysobacterales</taxon>
        <taxon>Lysobacteraceae</taxon>
        <taxon>Lysobacter</taxon>
    </lineage>
</organism>
<evidence type="ECO:0000259" key="2">
    <source>
        <dbReference type="PROSITE" id="PS51782"/>
    </source>
</evidence>
<feature type="compositionally biased region" description="Low complexity" evidence="1">
    <location>
        <begin position="1"/>
        <end position="19"/>
    </location>
</feature>
<evidence type="ECO:0000313" key="4">
    <source>
        <dbReference type="Proteomes" id="UP001589896"/>
    </source>
</evidence>
<dbReference type="Proteomes" id="UP001589896">
    <property type="component" value="Unassembled WGS sequence"/>
</dbReference>
<keyword evidence="4" id="KW-1185">Reference proteome</keyword>
<dbReference type="InterPro" id="IPR018392">
    <property type="entry name" value="LysM"/>
</dbReference>
<dbReference type="Gene3D" id="3.10.350.10">
    <property type="entry name" value="LysM domain"/>
    <property type="match status" value="1"/>
</dbReference>
<name>A0ABV6RHX7_9GAMM</name>
<dbReference type="PROSITE" id="PS51782">
    <property type="entry name" value="LYSM"/>
    <property type="match status" value="1"/>
</dbReference>
<accession>A0ABV6RHX7</accession>
<dbReference type="PANTHER" id="PTHR34700">
    <property type="entry name" value="POTASSIUM BINDING PROTEIN KBP"/>
    <property type="match status" value="1"/>
</dbReference>
<dbReference type="PANTHER" id="PTHR34700:SF4">
    <property type="entry name" value="PHAGE-LIKE ELEMENT PBSX PROTEIN XKDP"/>
    <property type="match status" value="1"/>
</dbReference>